<dbReference type="PANTHER" id="PTHR24220">
    <property type="entry name" value="IMPORT ATP-BINDING PROTEIN"/>
    <property type="match status" value="1"/>
</dbReference>
<evidence type="ECO:0000313" key="7">
    <source>
        <dbReference type="Proteomes" id="UP000051386"/>
    </source>
</evidence>
<dbReference type="SUPFAM" id="SSF52540">
    <property type="entry name" value="P-loop containing nucleoside triphosphate hydrolases"/>
    <property type="match status" value="1"/>
</dbReference>
<dbReference type="FunFam" id="3.40.50.300:FF:000032">
    <property type="entry name" value="Export ABC transporter ATP-binding protein"/>
    <property type="match status" value="1"/>
</dbReference>
<keyword evidence="7" id="KW-1185">Reference proteome</keyword>
<reference evidence="6 7" key="1">
    <citation type="submission" date="2015-05" db="EMBL/GenBank/DDBJ databases">
        <title>Genome sequencing and analysis of members of genus Stenotrophomonas.</title>
        <authorList>
            <person name="Patil P.P."/>
            <person name="Midha S."/>
            <person name="Patil P.B."/>
        </authorList>
    </citation>
    <scope>NUCLEOTIDE SEQUENCE [LARGE SCALE GENOMIC DNA]</scope>
    <source>
        <strain evidence="6 7">DSM 21508</strain>
    </source>
</reference>
<dbReference type="GO" id="GO:0016887">
    <property type="term" value="F:ATP hydrolysis activity"/>
    <property type="evidence" value="ECO:0007669"/>
    <property type="project" value="InterPro"/>
</dbReference>
<dbReference type="EMBL" id="LDJK01000009">
    <property type="protein sequence ID" value="KRG76361.1"/>
    <property type="molecule type" value="Genomic_DNA"/>
</dbReference>
<dbReference type="InterPro" id="IPR015854">
    <property type="entry name" value="ABC_transpr_LolD-like"/>
</dbReference>
<evidence type="ECO:0000256" key="1">
    <source>
        <dbReference type="ARBA" id="ARBA00022448"/>
    </source>
</evidence>
<dbReference type="Proteomes" id="UP000051386">
    <property type="component" value="Unassembled WGS sequence"/>
</dbReference>
<dbReference type="InterPro" id="IPR003439">
    <property type="entry name" value="ABC_transporter-like_ATP-bd"/>
</dbReference>
<evidence type="ECO:0000259" key="5">
    <source>
        <dbReference type="PROSITE" id="PS50893"/>
    </source>
</evidence>
<dbReference type="PATRIC" id="fig|517011.3.peg.3500"/>
<dbReference type="InterPro" id="IPR027417">
    <property type="entry name" value="P-loop_NTPase"/>
</dbReference>
<dbReference type="InterPro" id="IPR017911">
    <property type="entry name" value="MacB-like_ATP-bd"/>
</dbReference>
<dbReference type="AlphaFoldDB" id="A0A0R0D2N8"/>
<evidence type="ECO:0000256" key="3">
    <source>
        <dbReference type="ARBA" id="ARBA00022840"/>
    </source>
</evidence>
<dbReference type="GO" id="GO:0005524">
    <property type="term" value="F:ATP binding"/>
    <property type="evidence" value="ECO:0007669"/>
    <property type="project" value="UniProtKB-KW"/>
</dbReference>
<dbReference type="CDD" id="cd03255">
    <property type="entry name" value="ABC_MJ0796_LolCDE_FtsE"/>
    <property type="match status" value="1"/>
</dbReference>
<dbReference type="GO" id="GO:0022857">
    <property type="term" value="F:transmembrane transporter activity"/>
    <property type="evidence" value="ECO:0007669"/>
    <property type="project" value="UniProtKB-ARBA"/>
</dbReference>
<keyword evidence="1" id="KW-0813">Transport</keyword>
<dbReference type="RefSeq" id="WP_057507327.1">
    <property type="nucleotide sequence ID" value="NZ_JANUEG010000002.1"/>
</dbReference>
<comment type="similarity">
    <text evidence="4">Belongs to the ABC transporter superfamily. Macrolide exporter (TC 3.A.1.122) family.</text>
</comment>
<dbReference type="PROSITE" id="PS00211">
    <property type="entry name" value="ABC_TRANSPORTER_1"/>
    <property type="match status" value="1"/>
</dbReference>
<dbReference type="PROSITE" id="PS50893">
    <property type="entry name" value="ABC_TRANSPORTER_2"/>
    <property type="match status" value="1"/>
</dbReference>
<evidence type="ECO:0000256" key="2">
    <source>
        <dbReference type="ARBA" id="ARBA00022741"/>
    </source>
</evidence>
<gene>
    <name evidence="6" type="ORF">ABB28_03725</name>
</gene>
<keyword evidence="2" id="KW-0547">Nucleotide-binding</keyword>
<proteinExistence type="inferred from homology"/>
<comment type="caution">
    <text evidence="6">The sequence shown here is derived from an EMBL/GenBank/DDBJ whole genome shotgun (WGS) entry which is preliminary data.</text>
</comment>
<feature type="domain" description="ABC transporter" evidence="5">
    <location>
        <begin position="5"/>
        <end position="231"/>
    </location>
</feature>
<dbReference type="InterPro" id="IPR003593">
    <property type="entry name" value="AAA+_ATPase"/>
</dbReference>
<accession>A0A0R0D2N8</accession>
<protein>
    <submittedName>
        <fullName evidence="6">Macrolide ABC transporter ATP-binding protein</fullName>
    </submittedName>
</protein>
<dbReference type="SMART" id="SM00382">
    <property type="entry name" value="AAA"/>
    <property type="match status" value="1"/>
</dbReference>
<name>A0A0R0D2N8_9GAMM</name>
<evidence type="ECO:0000256" key="4">
    <source>
        <dbReference type="ARBA" id="ARBA00038388"/>
    </source>
</evidence>
<evidence type="ECO:0000313" key="6">
    <source>
        <dbReference type="EMBL" id="KRG76361.1"/>
    </source>
</evidence>
<dbReference type="Pfam" id="PF00005">
    <property type="entry name" value="ABC_tran"/>
    <property type="match status" value="1"/>
</dbReference>
<dbReference type="InterPro" id="IPR017871">
    <property type="entry name" value="ABC_transporter-like_CS"/>
</dbReference>
<dbReference type="PANTHER" id="PTHR24220:SF86">
    <property type="entry name" value="ABC TRANSPORTER ABCH.1"/>
    <property type="match status" value="1"/>
</dbReference>
<dbReference type="GO" id="GO:0005886">
    <property type="term" value="C:plasma membrane"/>
    <property type="evidence" value="ECO:0007669"/>
    <property type="project" value="TreeGrafter"/>
</dbReference>
<sequence length="231" mass="25276">MQPILELQQVHKHYAMAGEQVPVLRGIDLTIDRNEYVAITGPSGSGKTTLMNILGCLDRPSAGSYLLAGQPVTCLDEREMAGVRNRAIGFVFQSFNLMSRATALQNAMHPLLYRKMGRAERQQRGMDALCKVGLADRAGHLPSQLSGGQRQRVAIARALCGSPSILLADEPTGNLDSATTRDIMALFDALWADGSTIVMITHETDIADHCHRVIRIEDGKVSADRRRQRNG</sequence>
<dbReference type="GO" id="GO:1902495">
    <property type="term" value="C:transmembrane transporter complex"/>
    <property type="evidence" value="ECO:0007669"/>
    <property type="project" value="UniProtKB-ARBA"/>
</dbReference>
<keyword evidence="3 6" id="KW-0067">ATP-binding</keyword>
<organism evidence="6 7">
    <name type="scientific">Stenotrophomonas chelatiphaga</name>
    <dbReference type="NCBI Taxonomy" id="517011"/>
    <lineage>
        <taxon>Bacteria</taxon>
        <taxon>Pseudomonadati</taxon>
        <taxon>Pseudomonadota</taxon>
        <taxon>Gammaproteobacteria</taxon>
        <taxon>Lysobacterales</taxon>
        <taxon>Lysobacteraceae</taxon>
        <taxon>Stenotrophomonas</taxon>
    </lineage>
</organism>
<dbReference type="Gene3D" id="3.40.50.300">
    <property type="entry name" value="P-loop containing nucleotide triphosphate hydrolases"/>
    <property type="match status" value="1"/>
</dbReference>